<organism evidence="3 4">
    <name type="scientific">Sphingomonas astaxanthinifaciens DSM 22298</name>
    <dbReference type="NCBI Taxonomy" id="1123267"/>
    <lineage>
        <taxon>Bacteria</taxon>
        <taxon>Pseudomonadati</taxon>
        <taxon>Pseudomonadota</taxon>
        <taxon>Alphaproteobacteria</taxon>
        <taxon>Sphingomonadales</taxon>
        <taxon>Sphingomonadaceae</taxon>
        <taxon>Sphingomonas</taxon>
    </lineage>
</organism>
<sequence length="1019" mass="113807">MNVPQRLRASRLSLGLLLACVSSAALAQSETVAPPPPVAESDKTPAPPEPKPQEEKLKSADELPEIDLSLLRTKDFTLLYFDPAQTYLTPYIGRATQNALDYHKKMFGWTPWDRTTVLLKDFSDYGNAAARSSPNNAVLLDVAPLSLTYETFSPGERFFTLTNHELAHVATMDVWNATDARWRKFFRGKPMPVEAHPETILYNFLTTPRVNSPRWYLEGSAVFMETWMAGGLGRGQGAYDEMAFRAKVRDRTPIYSPLALESVGIVNDFQVGVNDYLYGTRFFSWLALTYGPQKVNQWLRRDPGSAGYYATQFRRVFGLRLDDGWDRWIAWERQFQSANLAALSRVPLTEVEHLSKRGLGSVSRTFYDPKTNSLIGAFRYPGVLPYVGALSLTTGETRRLANIKGAMLYNVTSMAWDPDSRTAFYTEDNYAYRDVFAIQVDTGKRTKLLTDARIGDLVVNPKDKSIWGIRHQNGFSTLVRIPPPYAGFNQVHTFDYNQNPFDLDISPDGTKLSASVGLSDGSQYVRVWSIDELMAGTEPKAIAELKLAPSTPESFVFAPDGKSLYGSAYYTGVSNIYRFDLDTQEAVPVSNASTGFFRPMPQADGSLIVYDYAGDGFTPSRIQPKEYDDLGTVTFLGAEVARVHPEVTTYGVGSPAKVDLDPLIVERGKYFPEKERKLAGTYPIVVDYKGKPAFGYHFTIEDPLQFKQLNLDLSVSPWGGGSAWERLHADIEYQTLNWRFRYWHNLTSFYDLFGPVKRSRKGDSLQIGWRKTRIYDPPRTLDLFADVAGYTGLEVQPEAQNVKSPRRLLTAQAGARFKNETRSLGSIDHERGIMAEAIASGVYGNSNLFPRIEGGIAFGRPLPLKNSSLWLYAQGGVAGGPGRDPLGSFYFGSFRNNYVDDRAVKRYREIESFPGFDIDEISARSFAKAIGEWNLPPVRFAEVGVPSFYLSSVRPAVFAGVLATRRSDGKSPTYATVGGQLDFNMTIALRLPMVLSLGAARGYAQGRRKTEWLASLKIL</sequence>
<protein>
    <recommendedName>
        <fullName evidence="5">WD40-like Beta Propeller Repeat</fullName>
    </recommendedName>
</protein>
<keyword evidence="4" id="KW-1185">Reference proteome</keyword>
<dbReference type="InterPro" id="IPR011042">
    <property type="entry name" value="6-blade_b-propeller_TolB-like"/>
</dbReference>
<evidence type="ECO:0000313" key="3">
    <source>
        <dbReference type="EMBL" id="GLR48352.1"/>
    </source>
</evidence>
<evidence type="ECO:0008006" key="5">
    <source>
        <dbReference type="Google" id="ProtNLM"/>
    </source>
</evidence>
<proteinExistence type="predicted"/>
<comment type="caution">
    <text evidence="3">The sequence shown here is derived from an EMBL/GenBank/DDBJ whole genome shotgun (WGS) entry which is preliminary data.</text>
</comment>
<reference evidence="4" key="1">
    <citation type="journal article" date="2019" name="Int. J. Syst. Evol. Microbiol.">
        <title>The Global Catalogue of Microorganisms (GCM) 10K type strain sequencing project: providing services to taxonomists for standard genome sequencing and annotation.</title>
        <authorList>
            <consortium name="The Broad Institute Genomics Platform"/>
            <consortium name="The Broad Institute Genome Sequencing Center for Infectious Disease"/>
            <person name="Wu L."/>
            <person name="Ma J."/>
        </authorList>
    </citation>
    <scope>NUCLEOTIDE SEQUENCE [LARGE SCALE GENOMIC DNA]</scope>
    <source>
        <strain evidence="4">NBRC 102146</strain>
    </source>
</reference>
<gene>
    <name evidence="3" type="ORF">GCM10007925_20670</name>
</gene>
<dbReference type="SUPFAM" id="SSF82171">
    <property type="entry name" value="DPP6 N-terminal domain-like"/>
    <property type="match status" value="1"/>
</dbReference>
<feature type="region of interest" description="Disordered" evidence="1">
    <location>
        <begin position="30"/>
        <end position="60"/>
    </location>
</feature>
<dbReference type="Gene3D" id="2.120.10.30">
    <property type="entry name" value="TolB, C-terminal domain"/>
    <property type="match status" value="2"/>
</dbReference>
<feature type="signal peptide" evidence="2">
    <location>
        <begin position="1"/>
        <end position="27"/>
    </location>
</feature>
<dbReference type="Proteomes" id="UP001156703">
    <property type="component" value="Unassembled WGS sequence"/>
</dbReference>
<accession>A0ABQ5ZCL5</accession>
<feature type="chain" id="PRO_5047479922" description="WD40-like Beta Propeller Repeat" evidence="2">
    <location>
        <begin position="28"/>
        <end position="1019"/>
    </location>
</feature>
<evidence type="ECO:0000256" key="2">
    <source>
        <dbReference type="SAM" id="SignalP"/>
    </source>
</evidence>
<dbReference type="RefSeq" id="WP_029940802.1">
    <property type="nucleotide sequence ID" value="NZ_BSOO01000024.1"/>
</dbReference>
<feature type="compositionally biased region" description="Basic and acidic residues" evidence="1">
    <location>
        <begin position="51"/>
        <end position="60"/>
    </location>
</feature>
<evidence type="ECO:0000313" key="4">
    <source>
        <dbReference type="Proteomes" id="UP001156703"/>
    </source>
</evidence>
<name>A0ABQ5ZCL5_9SPHN</name>
<keyword evidence="2" id="KW-0732">Signal</keyword>
<evidence type="ECO:0000256" key="1">
    <source>
        <dbReference type="SAM" id="MobiDB-lite"/>
    </source>
</evidence>
<dbReference type="EMBL" id="BSOO01000024">
    <property type="protein sequence ID" value="GLR48352.1"/>
    <property type="molecule type" value="Genomic_DNA"/>
</dbReference>